<evidence type="ECO:0000313" key="2">
    <source>
        <dbReference type="Proteomes" id="UP000075840"/>
    </source>
</evidence>
<dbReference type="VEuPathDB" id="VectorBase:AARA014995"/>
<dbReference type="Proteomes" id="UP000075840">
    <property type="component" value="Unassembled WGS sequence"/>
</dbReference>
<reference evidence="1" key="1">
    <citation type="submission" date="2022-08" db="UniProtKB">
        <authorList>
            <consortium name="EnsemblMetazoa"/>
        </authorList>
    </citation>
    <scope>IDENTIFICATION</scope>
    <source>
        <strain evidence="1">Dongola</strain>
    </source>
</reference>
<dbReference type="AlphaFoldDB" id="A0A182IHS1"/>
<evidence type="ECO:0000313" key="1">
    <source>
        <dbReference type="EnsemblMetazoa" id="AARA014995-PA"/>
    </source>
</evidence>
<organism evidence="1 2">
    <name type="scientific">Anopheles arabiensis</name>
    <name type="common">Mosquito</name>
    <dbReference type="NCBI Taxonomy" id="7173"/>
    <lineage>
        <taxon>Eukaryota</taxon>
        <taxon>Metazoa</taxon>
        <taxon>Ecdysozoa</taxon>
        <taxon>Arthropoda</taxon>
        <taxon>Hexapoda</taxon>
        <taxon>Insecta</taxon>
        <taxon>Pterygota</taxon>
        <taxon>Neoptera</taxon>
        <taxon>Endopterygota</taxon>
        <taxon>Diptera</taxon>
        <taxon>Nematocera</taxon>
        <taxon>Culicoidea</taxon>
        <taxon>Culicidae</taxon>
        <taxon>Anophelinae</taxon>
        <taxon>Anopheles</taxon>
    </lineage>
</organism>
<dbReference type="EMBL" id="APCN01005756">
    <property type="status" value="NOT_ANNOTATED_CDS"/>
    <property type="molecule type" value="Genomic_DNA"/>
</dbReference>
<proteinExistence type="predicted"/>
<dbReference type="EnsemblMetazoa" id="AARA014995-RA">
    <property type="protein sequence ID" value="AARA014995-PA"/>
    <property type="gene ID" value="AARA014995"/>
</dbReference>
<accession>A0A182IHS1</accession>
<protein>
    <submittedName>
        <fullName evidence="1">Uncharacterized protein</fullName>
    </submittedName>
</protein>
<keyword evidence="2" id="KW-1185">Reference proteome</keyword>
<name>A0A182IHS1_ANOAR</name>
<sequence>LRYFSLRTTTPCSVRFVLCRGEDFVIITRSQSSYSTLKHGN</sequence>